<evidence type="ECO:0000256" key="2">
    <source>
        <dbReference type="ARBA" id="ARBA00022573"/>
    </source>
</evidence>
<keyword evidence="5" id="KW-1185">Reference proteome</keyword>
<keyword evidence="2" id="KW-0169">Cobalamin biosynthesis</keyword>
<reference evidence="4 5" key="1">
    <citation type="submission" date="2020-05" db="EMBL/GenBank/DDBJ databases">
        <title>Paenibacillus glebae, sp. nov., Paenibacillus humi sp. nov., Paenibacillus pedi sp. nov., Paenibacillus terrestris sp. nov. and Paenibacillus terricola sp. nov., isolated from a forest top soil sample.</title>
        <authorList>
            <person name="Qi S."/>
            <person name="Carlier A."/>
            <person name="Cnockaert M."/>
            <person name="Vandamme P."/>
        </authorList>
    </citation>
    <scope>NUCLEOTIDE SEQUENCE [LARGE SCALE GENOMIC DNA]</scope>
    <source>
        <strain evidence="4 5">LMG 29502</strain>
    </source>
</reference>
<dbReference type="PANTHER" id="PTHR36925">
    <property type="entry name" value="COBALT-PRECORRIN-6A REDUCTASE"/>
    <property type="match status" value="1"/>
</dbReference>
<evidence type="ECO:0000256" key="3">
    <source>
        <dbReference type="ARBA" id="ARBA00023002"/>
    </source>
</evidence>
<dbReference type="Pfam" id="PF02571">
    <property type="entry name" value="CbiJ"/>
    <property type="match status" value="1"/>
</dbReference>
<proteinExistence type="predicted"/>
<dbReference type="EMBL" id="JABMKX010000013">
    <property type="protein sequence ID" value="NQX48184.1"/>
    <property type="molecule type" value="Genomic_DNA"/>
</dbReference>
<dbReference type="Proteomes" id="UP000711047">
    <property type="component" value="Unassembled WGS sequence"/>
</dbReference>
<evidence type="ECO:0000313" key="5">
    <source>
        <dbReference type="Proteomes" id="UP000711047"/>
    </source>
</evidence>
<organism evidence="4 5">
    <name type="scientific">Paenibacillus tritici</name>
    <dbReference type="NCBI Taxonomy" id="1873425"/>
    <lineage>
        <taxon>Bacteria</taxon>
        <taxon>Bacillati</taxon>
        <taxon>Bacillota</taxon>
        <taxon>Bacilli</taxon>
        <taxon>Bacillales</taxon>
        <taxon>Paenibacillaceae</taxon>
        <taxon>Paenibacillus</taxon>
    </lineage>
</organism>
<evidence type="ECO:0000313" key="4">
    <source>
        <dbReference type="EMBL" id="NQX48184.1"/>
    </source>
</evidence>
<comment type="caution">
    <text evidence="4">The sequence shown here is derived from an EMBL/GenBank/DDBJ whole genome shotgun (WGS) entry which is preliminary data.</text>
</comment>
<evidence type="ECO:0000256" key="1">
    <source>
        <dbReference type="ARBA" id="ARBA00004953"/>
    </source>
</evidence>
<protein>
    <submittedName>
        <fullName evidence="4">Precorrin-6A reductase</fullName>
        <ecNumber evidence="4">1.3.1.54</ecNumber>
    </submittedName>
</protein>
<dbReference type="RefSeq" id="WP_173138014.1">
    <property type="nucleotide sequence ID" value="NZ_JABMKX010000013.1"/>
</dbReference>
<dbReference type="NCBIfam" id="TIGR00715">
    <property type="entry name" value="precor6x_red"/>
    <property type="match status" value="1"/>
</dbReference>
<dbReference type="GO" id="GO:0016994">
    <property type="term" value="F:precorrin-6A reductase activity"/>
    <property type="evidence" value="ECO:0007669"/>
    <property type="project" value="UniProtKB-EC"/>
</dbReference>
<gene>
    <name evidence="4" type="primary">cobK</name>
    <name evidence="4" type="ORF">HQN87_22925</name>
</gene>
<dbReference type="InterPro" id="IPR003723">
    <property type="entry name" value="Precorrin-6x_reduct"/>
</dbReference>
<dbReference type="EC" id="1.3.1.54" evidence="4"/>
<keyword evidence="3 4" id="KW-0560">Oxidoreductase</keyword>
<comment type="pathway">
    <text evidence="1">Cofactor biosynthesis; adenosylcobalamin biosynthesis.</text>
</comment>
<sequence length="264" mass="28836">MIFMLCGTSDARELALNLSRQGLELQASVVTPSAAERLEEAAIRTRVGRLDKAAMISLLQGGGYRAVVDGSHPFALEAHANAMGAAAEAGLPYFRYERQSLIYDSHPRLILVHSYEEAARKAKELKGSIMLTTGGKTLGIFAEELLGEPDIRLTVRLLPCLENLEKCLSLGIEQRNIIALQGPFSREMNEALYRQYGTQVMITKESGAEGSVDEKLYAALDMGLYVILIMRPGVCFGDSGKVFDSFDEITAAVKTALLMTREEG</sequence>
<accession>A0ABX2DVQ0</accession>
<name>A0ABX2DVQ0_9BACL</name>
<dbReference type="PANTHER" id="PTHR36925:SF1">
    <property type="entry name" value="COBALT-PRECORRIN-6A REDUCTASE"/>
    <property type="match status" value="1"/>
</dbReference>
<dbReference type="PROSITE" id="PS51014">
    <property type="entry name" value="COBK_CBIJ"/>
    <property type="match status" value="1"/>
</dbReference>